<gene>
    <name evidence="1" type="ORF">FD07_GL000630</name>
</gene>
<evidence type="ECO:0000313" key="2">
    <source>
        <dbReference type="Proteomes" id="UP000051176"/>
    </source>
</evidence>
<dbReference type="AlphaFoldDB" id="A0A0R1GRC7"/>
<dbReference type="eggNOG" id="COG2002">
    <property type="taxonomic scope" value="Bacteria"/>
</dbReference>
<organism evidence="1 2">
    <name type="scientific">Levilactobacillus parabrevis ATCC 53295</name>
    <dbReference type="NCBI Taxonomy" id="1267003"/>
    <lineage>
        <taxon>Bacteria</taxon>
        <taxon>Bacillati</taxon>
        <taxon>Bacillota</taxon>
        <taxon>Bacilli</taxon>
        <taxon>Lactobacillales</taxon>
        <taxon>Lactobacillaceae</taxon>
        <taxon>Levilactobacillus</taxon>
    </lineage>
</organism>
<name>A0A0R1GRC7_9LACO</name>
<keyword evidence="2" id="KW-1185">Reference proteome</keyword>
<dbReference type="PATRIC" id="fig|1267003.4.peg.670"/>
<evidence type="ECO:0000313" key="1">
    <source>
        <dbReference type="EMBL" id="KRK36605.1"/>
    </source>
</evidence>
<dbReference type="EMBL" id="AZCZ01000018">
    <property type="protein sequence ID" value="KRK36605.1"/>
    <property type="molecule type" value="Genomic_DNA"/>
</dbReference>
<reference evidence="1 2" key="1">
    <citation type="journal article" date="2015" name="Genome Announc.">
        <title>Expanding the biotechnology potential of lactobacilli through comparative genomics of 213 strains and associated genera.</title>
        <authorList>
            <person name="Sun Z."/>
            <person name="Harris H.M."/>
            <person name="McCann A."/>
            <person name="Guo C."/>
            <person name="Argimon S."/>
            <person name="Zhang W."/>
            <person name="Yang X."/>
            <person name="Jeffery I.B."/>
            <person name="Cooney J.C."/>
            <person name="Kagawa T.F."/>
            <person name="Liu W."/>
            <person name="Song Y."/>
            <person name="Salvetti E."/>
            <person name="Wrobel A."/>
            <person name="Rasinkangas P."/>
            <person name="Parkhill J."/>
            <person name="Rea M.C."/>
            <person name="O'Sullivan O."/>
            <person name="Ritari J."/>
            <person name="Douillard F.P."/>
            <person name="Paul Ross R."/>
            <person name="Yang R."/>
            <person name="Briner A.E."/>
            <person name="Felis G.E."/>
            <person name="de Vos W.M."/>
            <person name="Barrangou R."/>
            <person name="Klaenhammer T.R."/>
            <person name="Caufield P.W."/>
            <person name="Cui Y."/>
            <person name="Zhang H."/>
            <person name="O'Toole P.W."/>
        </authorList>
    </citation>
    <scope>NUCLEOTIDE SEQUENCE [LARGE SCALE GENOMIC DNA]</scope>
    <source>
        <strain evidence="1 2">ATCC 53295</strain>
    </source>
</reference>
<protein>
    <submittedName>
        <fullName evidence="1">Uncharacterized protein</fullName>
    </submittedName>
</protein>
<comment type="caution">
    <text evidence="1">The sequence shown here is derived from an EMBL/GenBank/DDBJ whole genome shotgun (WGS) entry which is preliminary data.</text>
</comment>
<dbReference type="Proteomes" id="UP000051176">
    <property type="component" value="Unassembled WGS sequence"/>
</dbReference>
<proteinExistence type="predicted"/>
<accession>A0A0R1GRC7</accession>
<sequence>MGLSSGDHLQATLNAEGKLCLEKLLSALDWQALIAGIPVEHVDFDAAGNYDATKSPNFDEWMHEE</sequence>